<feature type="chain" id="PRO_5038356534" evidence="2">
    <location>
        <begin position="24"/>
        <end position="165"/>
    </location>
</feature>
<dbReference type="AlphaFoldDB" id="A0A1H5HZ61"/>
<reference evidence="4" key="1">
    <citation type="submission" date="2016-10" db="EMBL/GenBank/DDBJ databases">
        <authorList>
            <person name="Varghese N."/>
            <person name="Submissions S."/>
        </authorList>
    </citation>
    <scope>NUCLEOTIDE SEQUENCE [LARGE SCALE GENOMIC DNA]</scope>
    <source>
        <strain evidence="4">DSM 45237</strain>
    </source>
</reference>
<keyword evidence="2" id="KW-0732">Signal</keyword>
<dbReference type="OrthoDB" id="5189310at2"/>
<feature type="signal peptide" evidence="2">
    <location>
        <begin position="1"/>
        <end position="23"/>
    </location>
</feature>
<dbReference type="EMBL" id="FNUC01000003">
    <property type="protein sequence ID" value="SEE33386.1"/>
    <property type="molecule type" value="Genomic_DNA"/>
</dbReference>
<feature type="region of interest" description="Disordered" evidence="1">
    <location>
        <begin position="24"/>
        <end position="73"/>
    </location>
</feature>
<feature type="compositionally biased region" description="Acidic residues" evidence="1">
    <location>
        <begin position="54"/>
        <end position="65"/>
    </location>
</feature>
<accession>A0A1H5HZ61</accession>
<sequence length="165" mass="16681">MKSTIRSRAIVPLAGIALIFATAACGSDDPPAPEPPSADELELTMTEPPPSEGGDAEADDAEGDDAAAAGDGDYCGLLESMGNDLLSGSAATNPDAASGLVDVYRDLAAAAPDDVAADWTAMADAMESLANIDPADPEALEELEQLGDLTEVSQRLGESVQSECG</sequence>
<evidence type="ECO:0000256" key="1">
    <source>
        <dbReference type="SAM" id="MobiDB-lite"/>
    </source>
</evidence>
<gene>
    <name evidence="3" type="ORF">SAMN04488561_1014</name>
</gene>
<dbReference type="Proteomes" id="UP000181980">
    <property type="component" value="Unassembled WGS sequence"/>
</dbReference>
<dbReference type="PROSITE" id="PS51257">
    <property type="entry name" value="PROKAR_LIPOPROTEIN"/>
    <property type="match status" value="1"/>
</dbReference>
<keyword evidence="4" id="KW-1185">Reference proteome</keyword>
<proteinExistence type="predicted"/>
<dbReference type="RefSeq" id="WP_069113061.1">
    <property type="nucleotide sequence ID" value="NZ_FNUC01000003.1"/>
</dbReference>
<evidence type="ECO:0000313" key="4">
    <source>
        <dbReference type="Proteomes" id="UP000181980"/>
    </source>
</evidence>
<name>A0A1H5HZ61_9ACTN</name>
<evidence type="ECO:0000256" key="2">
    <source>
        <dbReference type="SAM" id="SignalP"/>
    </source>
</evidence>
<protein>
    <submittedName>
        <fullName evidence="3">Uncharacterized protein</fullName>
    </submittedName>
</protein>
<organism evidence="3 4">
    <name type="scientific">Jiangella alba</name>
    <dbReference type="NCBI Taxonomy" id="561176"/>
    <lineage>
        <taxon>Bacteria</taxon>
        <taxon>Bacillati</taxon>
        <taxon>Actinomycetota</taxon>
        <taxon>Actinomycetes</taxon>
        <taxon>Jiangellales</taxon>
        <taxon>Jiangellaceae</taxon>
        <taxon>Jiangella</taxon>
    </lineage>
</organism>
<evidence type="ECO:0000313" key="3">
    <source>
        <dbReference type="EMBL" id="SEE33386.1"/>
    </source>
</evidence>